<proteinExistence type="predicted"/>
<dbReference type="RefSeq" id="WP_063206142.1">
    <property type="nucleotide sequence ID" value="NZ_LUKD01000001.1"/>
</dbReference>
<dbReference type="EMBL" id="LUKD01000001">
    <property type="protein sequence ID" value="KYG69244.1"/>
    <property type="molecule type" value="Genomic_DNA"/>
</dbReference>
<dbReference type="GO" id="GO:0046103">
    <property type="term" value="P:inosine biosynthetic process"/>
    <property type="evidence" value="ECO:0007669"/>
    <property type="project" value="TreeGrafter"/>
</dbReference>
<accession>A0A161PFL9</accession>
<dbReference type="GO" id="GO:0043103">
    <property type="term" value="P:hypoxanthine salvage"/>
    <property type="evidence" value="ECO:0007669"/>
    <property type="project" value="TreeGrafter"/>
</dbReference>
<reference evidence="1 2" key="1">
    <citation type="submission" date="2016-03" db="EMBL/GenBank/DDBJ databases">
        <authorList>
            <person name="Ploux O."/>
        </authorList>
    </citation>
    <scope>NUCLEOTIDE SEQUENCE [LARGE SCALE GENOMIC DNA]</scope>
    <source>
        <strain evidence="1 2">EC13</strain>
    </source>
</reference>
<comment type="caution">
    <text evidence="1">The sequence shown here is derived from an EMBL/GenBank/DDBJ whole genome shotgun (WGS) entry which is preliminary data.</text>
</comment>
<dbReference type="InterPro" id="IPR006330">
    <property type="entry name" value="Ado/ade_deaminase"/>
</dbReference>
<organism evidence="1 2">
    <name type="scientific">Bdellovibrio bacteriovorus</name>
    <dbReference type="NCBI Taxonomy" id="959"/>
    <lineage>
        <taxon>Bacteria</taxon>
        <taxon>Pseudomonadati</taxon>
        <taxon>Bdellovibrionota</taxon>
        <taxon>Bdellovibrionia</taxon>
        <taxon>Bdellovibrionales</taxon>
        <taxon>Pseudobdellovibrionaceae</taxon>
        <taxon>Bdellovibrio</taxon>
    </lineage>
</organism>
<dbReference type="SUPFAM" id="SSF51556">
    <property type="entry name" value="Metallo-dependent hydrolases"/>
    <property type="match status" value="1"/>
</dbReference>
<dbReference type="GO" id="GO:0005829">
    <property type="term" value="C:cytosol"/>
    <property type="evidence" value="ECO:0007669"/>
    <property type="project" value="TreeGrafter"/>
</dbReference>
<sequence length="545" mass="63368">MNTDVHNQLTSALTTIISETNGISLSDTIDLLITSDLQTQHPEAFKQVSEFRELLNRFQINQVSISALLKHPVSAALAEFFKNFPLKYNEEHIHLTGAITAEYIYPRLMKLLEGPNKDIYEKKIKEVYGDSAFPIRSVQDVEKLISLQENEGFSRYLKILYLPKLIFTSREAHKDAAFHMAEELYNKHNVGRIRLKFSLSRASSSSSEQIPGIDDVTSEDVVLGLHDGFKKFQEKHPDFDFILSPSFRKEANQFDADKYKTRQDHFMDQVNDLVAMLDKYPFLVRYLKDVDTVGDERELYRKEHFNEMQAGFRKLQYRGFKIRSHHGETWHTLKKGIQAVDNAMNIWHIDTLEHGISLGINPNKYFHHIYQDIKAKNKKGQPIGEKDPLYRELVELDWGFNRAVLEKLLKGTVLTNEEDILFVKAKFHTAREVEHYQHDVLNRMIQKGVTLVSLPSSNNKLTGKFEDYKDHPFSWWEKKGVQLGVGTDNYVTLNTNFISEMLILLYTDAVNLKITKLLMVTTGETRRPYISHLLWKMRKKLRKNS</sequence>
<dbReference type="PANTHER" id="PTHR11409">
    <property type="entry name" value="ADENOSINE DEAMINASE"/>
    <property type="match status" value="1"/>
</dbReference>
<evidence type="ECO:0000313" key="1">
    <source>
        <dbReference type="EMBL" id="KYG69244.1"/>
    </source>
</evidence>
<dbReference type="OrthoDB" id="5604833at2"/>
<dbReference type="GO" id="GO:0004000">
    <property type="term" value="F:adenosine deaminase activity"/>
    <property type="evidence" value="ECO:0007669"/>
    <property type="project" value="TreeGrafter"/>
</dbReference>
<dbReference type="PANTHER" id="PTHR11409:SF43">
    <property type="entry name" value="ADENOSINE DEAMINASE"/>
    <property type="match status" value="1"/>
</dbReference>
<gene>
    <name evidence="1" type="ORF">AZI87_08545</name>
</gene>
<dbReference type="Proteomes" id="UP000075799">
    <property type="component" value="Unassembled WGS sequence"/>
</dbReference>
<dbReference type="InterPro" id="IPR032466">
    <property type="entry name" value="Metal_Hydrolase"/>
</dbReference>
<name>A0A161PFL9_BDEBC</name>
<dbReference type="GO" id="GO:0006154">
    <property type="term" value="P:adenosine catabolic process"/>
    <property type="evidence" value="ECO:0007669"/>
    <property type="project" value="TreeGrafter"/>
</dbReference>
<dbReference type="Gene3D" id="3.20.20.140">
    <property type="entry name" value="Metal-dependent hydrolases"/>
    <property type="match status" value="1"/>
</dbReference>
<dbReference type="AlphaFoldDB" id="A0A161PFL9"/>
<protein>
    <submittedName>
        <fullName evidence="1">Uncharacterized protein</fullName>
    </submittedName>
</protein>
<evidence type="ECO:0000313" key="2">
    <source>
        <dbReference type="Proteomes" id="UP000075799"/>
    </source>
</evidence>